<name>A0A830B327_9LAMI</name>
<proteinExistence type="predicted"/>
<keyword evidence="2" id="KW-1185">Reference proteome</keyword>
<dbReference type="PANTHER" id="PTHR35687">
    <property type="entry name" value="OS07G0516700 PROTEIN"/>
    <property type="match status" value="1"/>
</dbReference>
<dbReference type="PANTHER" id="PTHR35687:SF1">
    <property type="entry name" value="OS07G0516700 PROTEIN"/>
    <property type="match status" value="1"/>
</dbReference>
<organism evidence="1 2">
    <name type="scientific">Phtheirospermum japonicum</name>
    <dbReference type="NCBI Taxonomy" id="374723"/>
    <lineage>
        <taxon>Eukaryota</taxon>
        <taxon>Viridiplantae</taxon>
        <taxon>Streptophyta</taxon>
        <taxon>Embryophyta</taxon>
        <taxon>Tracheophyta</taxon>
        <taxon>Spermatophyta</taxon>
        <taxon>Magnoliopsida</taxon>
        <taxon>eudicotyledons</taxon>
        <taxon>Gunneridae</taxon>
        <taxon>Pentapetalae</taxon>
        <taxon>asterids</taxon>
        <taxon>lamiids</taxon>
        <taxon>Lamiales</taxon>
        <taxon>Orobanchaceae</taxon>
        <taxon>Orobanchaceae incertae sedis</taxon>
        <taxon>Phtheirospermum</taxon>
    </lineage>
</organism>
<evidence type="ECO:0000313" key="2">
    <source>
        <dbReference type="Proteomes" id="UP000653305"/>
    </source>
</evidence>
<protein>
    <submittedName>
        <fullName evidence="1">Uncharacterized protein</fullName>
    </submittedName>
</protein>
<dbReference type="Proteomes" id="UP000653305">
    <property type="component" value="Unassembled WGS sequence"/>
</dbReference>
<dbReference type="EMBL" id="BMAC01000004">
    <property type="protein sequence ID" value="GFP79063.1"/>
    <property type="molecule type" value="Genomic_DNA"/>
</dbReference>
<sequence length="110" mass="13105">MYLLSRSPYSYTKIHFEDVDEIEHRRAQFLIHKILQKADTRNRPSWLRVKVCKLKIKIGKRFKKLRKRLCTSVFLAKNDFYKKITFVLKSCKYLIQGKQGAVVTTIPPVF</sequence>
<evidence type="ECO:0000313" key="1">
    <source>
        <dbReference type="EMBL" id="GFP79063.1"/>
    </source>
</evidence>
<reference evidence="1" key="1">
    <citation type="submission" date="2020-07" db="EMBL/GenBank/DDBJ databases">
        <title>Ethylene signaling mediates host invasion by parasitic plants.</title>
        <authorList>
            <person name="Yoshida S."/>
        </authorList>
    </citation>
    <scope>NUCLEOTIDE SEQUENCE</scope>
    <source>
        <strain evidence="1">Okayama</strain>
    </source>
</reference>
<accession>A0A830B327</accession>
<dbReference type="AlphaFoldDB" id="A0A830B327"/>
<comment type="caution">
    <text evidence="1">The sequence shown here is derived from an EMBL/GenBank/DDBJ whole genome shotgun (WGS) entry which is preliminary data.</text>
</comment>
<gene>
    <name evidence="1" type="ORF">PHJA_000049800</name>
</gene>
<dbReference type="OrthoDB" id="1909082at2759"/>